<keyword evidence="5" id="KW-0945">Host-virus interaction</keyword>
<proteinExistence type="predicted"/>
<evidence type="ECO:0000256" key="7">
    <source>
        <dbReference type="ARBA" id="ARBA00022884"/>
    </source>
</evidence>
<feature type="compositionally biased region" description="Basic and acidic residues" evidence="11">
    <location>
        <begin position="22"/>
        <end position="42"/>
    </location>
</feature>
<evidence type="ECO:0000256" key="6">
    <source>
        <dbReference type="ARBA" id="ARBA00022844"/>
    </source>
</evidence>
<keyword evidence="2" id="KW-1163">Viral penetration into host nucleus</keyword>
<feature type="region of interest" description="Disordered" evidence="11">
    <location>
        <begin position="1"/>
        <end position="65"/>
    </location>
</feature>
<dbReference type="GO" id="GO:0019029">
    <property type="term" value="C:helical viral capsid"/>
    <property type="evidence" value="ECO:0007669"/>
    <property type="project" value="UniProtKB-KW"/>
</dbReference>
<evidence type="ECO:0000256" key="1">
    <source>
        <dbReference type="ARBA" id="ARBA00022497"/>
    </source>
</evidence>
<dbReference type="GO" id="GO:1990904">
    <property type="term" value="C:ribonucleoprotein complex"/>
    <property type="evidence" value="ECO:0007669"/>
    <property type="project" value="UniProtKB-KW"/>
</dbReference>
<dbReference type="GO" id="GO:0003723">
    <property type="term" value="F:RNA binding"/>
    <property type="evidence" value="ECO:0007669"/>
    <property type="project" value="UniProtKB-KW"/>
</dbReference>
<reference evidence="12" key="1">
    <citation type="submission" date="2020-08" db="EMBL/GenBank/DDBJ databases">
        <authorList>
            <person name="Parry R.H."/>
            <person name="Wille M."/>
            <person name="Geoghegan J.L."/>
            <person name="Turnbull O.M.H."/>
            <person name="Holmes E.C."/>
        </authorList>
    </citation>
    <scope>NUCLEOTIDE SEQUENCE</scope>
    <source>
        <strain evidence="12">SILV/UK</strain>
    </source>
</reference>
<evidence type="ECO:0000256" key="3">
    <source>
        <dbReference type="ARBA" id="ARBA00022561"/>
    </source>
</evidence>
<dbReference type="SUPFAM" id="SSF161003">
    <property type="entry name" value="flu NP-like"/>
    <property type="match status" value="1"/>
</dbReference>
<keyword evidence="8 12" id="KW-0543">Viral nucleoprotein</keyword>
<keyword evidence="6" id="KW-0946">Virion</keyword>
<evidence type="ECO:0000256" key="11">
    <source>
        <dbReference type="SAM" id="MobiDB-lite"/>
    </source>
</evidence>
<evidence type="ECO:0000256" key="2">
    <source>
        <dbReference type="ARBA" id="ARBA00022524"/>
    </source>
</evidence>
<name>A0A866VZW6_9ORTO</name>
<dbReference type="GO" id="GO:0046718">
    <property type="term" value="P:symbiont entry into host cell"/>
    <property type="evidence" value="ECO:0007669"/>
    <property type="project" value="UniProtKB-KW"/>
</dbReference>
<dbReference type="Pfam" id="PF00506">
    <property type="entry name" value="Flu_NP"/>
    <property type="match status" value="1"/>
</dbReference>
<dbReference type="GO" id="GO:0075732">
    <property type="term" value="P:viral penetration into host nucleus"/>
    <property type="evidence" value="ECO:0007669"/>
    <property type="project" value="UniProtKB-KW"/>
</dbReference>
<evidence type="ECO:0000256" key="8">
    <source>
        <dbReference type="ARBA" id="ARBA00023086"/>
    </source>
</evidence>
<keyword evidence="4" id="KW-1048">Host nucleus</keyword>
<accession>A0A866VZW6</accession>
<keyword evidence="9" id="KW-0687">Ribonucleoprotein</keyword>
<keyword evidence="1" id="KW-1139">Helical capsid protein</keyword>
<keyword evidence="7" id="KW-0694">RNA-binding</keyword>
<organism evidence="12">
    <name type="scientific">Salamander influenza-like virus</name>
    <dbReference type="NCBI Taxonomy" id="2777034"/>
    <lineage>
        <taxon>Viruses</taxon>
        <taxon>Riboviria</taxon>
        <taxon>Orthornavirae</taxon>
        <taxon>Negarnaviricota</taxon>
        <taxon>Polyploviricotina</taxon>
        <taxon>Insthoviricetes</taxon>
        <taxon>Articulavirales</taxon>
        <taxon>Orthomyxoviridae</taxon>
    </lineage>
</organism>
<keyword evidence="10" id="KW-1160">Virus entry into host cell</keyword>
<sequence length="546" mass="59581">MEEALFPSTVSMEVVTTPSRRRGQERAQTDKRPKYDMDHDYTASDGEGPSTSNGELKRKRQSPEEVKQGVLDMVTGLGSAFKQLMAQKGLVDNTELRLIQNSHGIERVILAATDDKRTKYLRTRTTEGQDPDKTGATLFKAVKKGDALIFEAMKCTFNKDDVKALMKRNLGTNYYNALNHIMVGHSNMNDVCFQRTKALKAVGLEASLVSTFSGSTIPRRAGATGNAVKGGGTLVAEAIRFIKRSQKDRNMMRDKATRAAFERVLLNLKRKCSSKAQQGLVQQVMNAKTPGEAELDDLKLLARSFLLVRPSVATKAVLPIGAYLSAHENGGLSPRGYSLVGHEAYKAFNAAQMGTLLRRGDNPDDKCQMYLMSCFGFAFEDLRILNALTGVMFKPRSALKARGFHIPVKEQGEIAGSTAMDIKFNHWAPLTVSGGNDGGSREGDGQLSLQPCVAVERPIAINKTGIAKLLTGDPQGRMADNREAVLNLMTNAMSAKCSIGFKGKGVYEMNDEDKTMPISVTLAGGVPSFFFGRDCAEDYDDACLSM</sequence>
<evidence type="ECO:0000256" key="5">
    <source>
        <dbReference type="ARBA" id="ARBA00022581"/>
    </source>
</evidence>
<evidence type="ECO:0000256" key="4">
    <source>
        <dbReference type="ARBA" id="ARBA00022562"/>
    </source>
</evidence>
<keyword evidence="3" id="KW-0167">Capsid protein</keyword>
<evidence type="ECO:0000313" key="12">
    <source>
        <dbReference type="EMBL" id="QOE76812.1"/>
    </source>
</evidence>
<dbReference type="GO" id="GO:0005198">
    <property type="term" value="F:structural molecule activity"/>
    <property type="evidence" value="ECO:0007669"/>
    <property type="project" value="InterPro"/>
</dbReference>
<dbReference type="EMBL" id="MT926390">
    <property type="protein sequence ID" value="QOE76812.1"/>
    <property type="molecule type" value="Viral_cRNA"/>
</dbReference>
<feature type="compositionally biased region" description="Polar residues" evidence="11">
    <location>
        <begin position="8"/>
        <end position="18"/>
    </location>
</feature>
<gene>
    <name evidence="12" type="primary">NP</name>
</gene>
<evidence type="ECO:0000256" key="10">
    <source>
        <dbReference type="ARBA" id="ARBA00023296"/>
    </source>
</evidence>
<dbReference type="InterPro" id="IPR002141">
    <property type="entry name" value="Flu_NP"/>
</dbReference>
<protein>
    <submittedName>
        <fullName evidence="12">Nucleoprotein</fullName>
    </submittedName>
</protein>
<reference evidence="12" key="2">
    <citation type="journal article" name="Viruses">
        <title>Divergent Influenza-Like Viruses of Amphibians and Fish Support an Ancient Evolutionary Association.</title>
        <authorList>
            <person name="Parry R."/>
            <person name="Wille M."/>
            <person name="Turnbull O.M.H."/>
            <person name="Geoghegan J.L."/>
            <person name="Holmes E.C."/>
        </authorList>
    </citation>
    <scope>NUCLEOTIDE SEQUENCE</scope>
    <source>
        <strain evidence="12">SILV/UK</strain>
    </source>
</reference>
<dbReference type="GO" id="GO:0019013">
    <property type="term" value="C:viral nucleocapsid"/>
    <property type="evidence" value="ECO:0007669"/>
    <property type="project" value="UniProtKB-KW"/>
</dbReference>
<evidence type="ECO:0000256" key="9">
    <source>
        <dbReference type="ARBA" id="ARBA00023274"/>
    </source>
</evidence>
<dbReference type="GO" id="GO:0043657">
    <property type="term" value="C:host cell"/>
    <property type="evidence" value="ECO:0007669"/>
    <property type="project" value="GOC"/>
</dbReference>